<sequence length="193" mass="21853">MSGFGNTAVGLSKNPLGIIALAFVFVYAIAGLFTSQTDLDVSLLWALILFLVLFPCLVLYVFYRLVTDHHTKLYAPSDYSNEDNFVRALQGRVHDLEALTEQIAEQIDNQPLYRYTKLGEAGKQIALFLYSDTSFDLVKFAESQRLDAQEVQREVQLVESYGWCSVAQNQIQVTEKGKVEIGTFQDICYGRFR</sequence>
<gene>
    <name evidence="2" type="ORF">VAE063_1220001</name>
</gene>
<evidence type="ECO:0000313" key="3">
    <source>
        <dbReference type="Proteomes" id="UP001152658"/>
    </source>
</evidence>
<protein>
    <submittedName>
        <fullName evidence="2">Uncharacterized protein</fullName>
    </submittedName>
</protein>
<organism evidence="2 3">
    <name type="scientific">Vibrio aestuarianus</name>
    <dbReference type="NCBI Taxonomy" id="28171"/>
    <lineage>
        <taxon>Bacteria</taxon>
        <taxon>Pseudomonadati</taxon>
        <taxon>Pseudomonadota</taxon>
        <taxon>Gammaproteobacteria</taxon>
        <taxon>Vibrionales</taxon>
        <taxon>Vibrionaceae</taxon>
        <taxon>Vibrio</taxon>
    </lineage>
</organism>
<evidence type="ECO:0000256" key="1">
    <source>
        <dbReference type="SAM" id="Phobius"/>
    </source>
</evidence>
<reference evidence="2" key="1">
    <citation type="submission" date="2022-06" db="EMBL/GenBank/DDBJ databases">
        <authorList>
            <person name="Goudenege D."/>
            <person name="Le Roux F."/>
        </authorList>
    </citation>
    <scope>NUCLEOTIDE SEQUENCE</scope>
    <source>
        <strain evidence="2">12-063</strain>
    </source>
</reference>
<name>A0ABN8TLX3_9VIBR</name>
<proteinExistence type="predicted"/>
<keyword evidence="1" id="KW-1133">Transmembrane helix</keyword>
<feature type="transmembrane region" description="Helical" evidence="1">
    <location>
        <begin position="42"/>
        <end position="63"/>
    </location>
</feature>
<keyword evidence="1" id="KW-0812">Transmembrane</keyword>
<dbReference type="Proteomes" id="UP001152658">
    <property type="component" value="Unassembled WGS sequence"/>
</dbReference>
<evidence type="ECO:0000313" key="2">
    <source>
        <dbReference type="EMBL" id="CAH8205058.1"/>
    </source>
</evidence>
<comment type="caution">
    <text evidence="2">The sequence shown here is derived from an EMBL/GenBank/DDBJ whole genome shotgun (WGS) entry which is preliminary data.</text>
</comment>
<keyword evidence="1" id="KW-0472">Membrane</keyword>
<feature type="transmembrane region" description="Helical" evidence="1">
    <location>
        <begin position="16"/>
        <end position="36"/>
    </location>
</feature>
<accession>A0ABN8TLX3</accession>
<dbReference type="RefSeq" id="WP_029787684.1">
    <property type="nucleotide sequence ID" value="NZ_CALYLF010000069.1"/>
</dbReference>
<dbReference type="EMBL" id="CALYLK010000025">
    <property type="protein sequence ID" value="CAH8205058.1"/>
    <property type="molecule type" value="Genomic_DNA"/>
</dbReference>
<keyword evidence="3" id="KW-1185">Reference proteome</keyword>